<evidence type="ECO:0000256" key="10">
    <source>
        <dbReference type="ARBA" id="ARBA00023224"/>
    </source>
</evidence>
<dbReference type="GO" id="GO:0004984">
    <property type="term" value="F:olfactory receptor activity"/>
    <property type="evidence" value="ECO:0007669"/>
    <property type="project" value="InterPro"/>
</dbReference>
<dbReference type="AlphaFoldDB" id="A0A6P7WSJ5"/>
<keyword evidence="9 11" id="KW-0675">Receptor</keyword>
<feature type="transmembrane region" description="Helical" evidence="12">
    <location>
        <begin position="243"/>
        <end position="265"/>
    </location>
</feature>
<dbReference type="Proteomes" id="UP000515156">
    <property type="component" value="Chromosome 1"/>
</dbReference>
<dbReference type="KEGG" id="muo:115460535"/>
<evidence type="ECO:0000259" key="13">
    <source>
        <dbReference type="PROSITE" id="PS50262"/>
    </source>
</evidence>
<keyword evidence="5 12" id="KW-0552">Olfaction</keyword>
<evidence type="ECO:0000313" key="15">
    <source>
        <dbReference type="RefSeq" id="XP_030046162.1"/>
    </source>
</evidence>
<proteinExistence type="inferred from homology"/>
<keyword evidence="10 11" id="KW-0807">Transducer</keyword>
<evidence type="ECO:0000313" key="14">
    <source>
        <dbReference type="Proteomes" id="UP000515156"/>
    </source>
</evidence>
<evidence type="ECO:0000256" key="8">
    <source>
        <dbReference type="ARBA" id="ARBA00023136"/>
    </source>
</evidence>
<keyword evidence="14" id="KW-1185">Reference proteome</keyword>
<feature type="domain" description="G-protein coupled receptors family 1 profile" evidence="13">
    <location>
        <begin position="46"/>
        <end position="295"/>
    </location>
</feature>
<name>A0A6P7WSJ5_9AMPH</name>
<evidence type="ECO:0000256" key="1">
    <source>
        <dbReference type="ARBA" id="ARBA00004651"/>
    </source>
</evidence>
<dbReference type="SUPFAM" id="SSF81321">
    <property type="entry name" value="Family A G protein-coupled receptor-like"/>
    <property type="match status" value="1"/>
</dbReference>
<dbReference type="Pfam" id="PF13853">
    <property type="entry name" value="7tm_4"/>
    <property type="match status" value="1"/>
</dbReference>
<dbReference type="GeneID" id="115460535"/>
<evidence type="ECO:0000256" key="7">
    <source>
        <dbReference type="ARBA" id="ARBA00023040"/>
    </source>
</evidence>
<dbReference type="Gene3D" id="1.20.1070.10">
    <property type="entry name" value="Rhodopsin 7-helix transmembrane proteins"/>
    <property type="match status" value="1"/>
</dbReference>
<gene>
    <name evidence="15" type="primary">LOC115460535</name>
</gene>
<protein>
    <recommendedName>
        <fullName evidence="12">Olfactory receptor</fullName>
    </recommendedName>
</protein>
<dbReference type="GO" id="GO:0004930">
    <property type="term" value="F:G protein-coupled receptor activity"/>
    <property type="evidence" value="ECO:0007669"/>
    <property type="project" value="UniProtKB-KW"/>
</dbReference>
<feature type="transmembrane region" description="Helical" evidence="12">
    <location>
        <begin position="145"/>
        <end position="163"/>
    </location>
</feature>
<dbReference type="GO" id="GO:0005886">
    <property type="term" value="C:plasma membrane"/>
    <property type="evidence" value="ECO:0007669"/>
    <property type="project" value="UniProtKB-SubCell"/>
</dbReference>
<evidence type="ECO:0000256" key="6">
    <source>
        <dbReference type="ARBA" id="ARBA00022989"/>
    </source>
</evidence>
<evidence type="ECO:0000256" key="3">
    <source>
        <dbReference type="ARBA" id="ARBA00022606"/>
    </source>
</evidence>
<keyword evidence="7 11" id="KW-0297">G-protein coupled receptor</keyword>
<accession>A0A6P7WSJ5</accession>
<feature type="transmembrane region" description="Helical" evidence="12">
    <location>
        <begin position="206"/>
        <end position="231"/>
    </location>
</feature>
<feature type="transmembrane region" description="Helical" evidence="12">
    <location>
        <begin position="277"/>
        <end position="297"/>
    </location>
</feature>
<dbReference type="InterPro" id="IPR000276">
    <property type="entry name" value="GPCR_Rhodpsn"/>
</dbReference>
<comment type="similarity">
    <text evidence="11">Belongs to the G-protein coupled receptor 1 family.</text>
</comment>
<dbReference type="FunFam" id="1.20.1070.10:FF:000004">
    <property type="entry name" value="Olfactory receptor"/>
    <property type="match status" value="1"/>
</dbReference>
<keyword evidence="4 11" id="KW-0812">Transmembrane</keyword>
<dbReference type="InterPro" id="IPR017452">
    <property type="entry name" value="GPCR_Rhodpsn_7TM"/>
</dbReference>
<dbReference type="PRINTS" id="PR00237">
    <property type="entry name" value="GPCRRHODOPSN"/>
</dbReference>
<dbReference type="PRINTS" id="PR00245">
    <property type="entry name" value="OLFACTORYR"/>
</dbReference>
<keyword evidence="2 12" id="KW-1003">Cell membrane</keyword>
<feature type="transmembrane region" description="Helical" evidence="12">
    <location>
        <begin position="30"/>
        <end position="53"/>
    </location>
</feature>
<evidence type="ECO:0000256" key="5">
    <source>
        <dbReference type="ARBA" id="ARBA00022725"/>
    </source>
</evidence>
<dbReference type="FunCoup" id="A0A6P7WSJ5">
    <property type="interactions" value="374"/>
</dbReference>
<evidence type="ECO:0000256" key="11">
    <source>
        <dbReference type="RuleBase" id="RU000688"/>
    </source>
</evidence>
<dbReference type="RefSeq" id="XP_030046162.1">
    <property type="nucleotide sequence ID" value="XM_030190302.1"/>
</dbReference>
<dbReference type="PANTHER" id="PTHR48018">
    <property type="entry name" value="OLFACTORY RECEPTOR"/>
    <property type="match status" value="1"/>
</dbReference>
<feature type="transmembrane region" description="Helical" evidence="12">
    <location>
        <begin position="104"/>
        <end position="125"/>
    </location>
</feature>
<keyword evidence="3 12" id="KW-0716">Sensory transduction</keyword>
<organism evidence="14 15">
    <name type="scientific">Microcaecilia unicolor</name>
    <dbReference type="NCBI Taxonomy" id="1415580"/>
    <lineage>
        <taxon>Eukaryota</taxon>
        <taxon>Metazoa</taxon>
        <taxon>Chordata</taxon>
        <taxon>Craniata</taxon>
        <taxon>Vertebrata</taxon>
        <taxon>Euteleostomi</taxon>
        <taxon>Amphibia</taxon>
        <taxon>Gymnophiona</taxon>
        <taxon>Siphonopidae</taxon>
        <taxon>Microcaecilia</taxon>
    </lineage>
</organism>
<dbReference type="OrthoDB" id="9891208at2759"/>
<evidence type="ECO:0000256" key="12">
    <source>
        <dbReference type="RuleBase" id="RU363047"/>
    </source>
</evidence>
<evidence type="ECO:0000256" key="9">
    <source>
        <dbReference type="ARBA" id="ARBA00023170"/>
    </source>
</evidence>
<evidence type="ECO:0000256" key="2">
    <source>
        <dbReference type="ARBA" id="ARBA00022475"/>
    </source>
</evidence>
<comment type="subcellular location">
    <subcellularLocation>
        <location evidence="1 12">Cell membrane</location>
        <topology evidence="1 12">Multi-pass membrane protein</topology>
    </subcellularLocation>
</comment>
<evidence type="ECO:0000256" key="4">
    <source>
        <dbReference type="ARBA" id="ARBA00022692"/>
    </source>
</evidence>
<sequence>MSTERVEDKNQSSVTEFLLLGFNNIPHLKFMLFVLFLLIYLITILGNVGIMLLIQLDSHLHTPMYFFLSNLSFVDLWCSSTITPKTLINFFTEHKTISYLGCAVQLYFFVVFACTDNFLLAVMAYDRYVAICNPLMYPVIMNRRLCAQLVVCSYLASFLYSLIQTATTFRLSFCRSNVIKHFFCDIPPLLKLSCTDTFINEVVLPILSGIATLPSILTIFISYFSIISTILKIRSAEGRRNAFSTCASHFASVALFYGSTLFMYLGPSSDYAVEQKMLVSAFYTMVIPMLNPLIYSLRNQAVKAALRKIFLQKKNSINRIH</sequence>
<dbReference type="InParanoid" id="A0A6P7WSJ5"/>
<dbReference type="InterPro" id="IPR000725">
    <property type="entry name" value="Olfact_rcpt"/>
</dbReference>
<dbReference type="PROSITE" id="PS50262">
    <property type="entry name" value="G_PROTEIN_RECEP_F1_2"/>
    <property type="match status" value="1"/>
</dbReference>
<dbReference type="CDD" id="cd15230">
    <property type="entry name" value="7tmA_OR5-like"/>
    <property type="match status" value="1"/>
</dbReference>
<keyword evidence="8 12" id="KW-0472">Membrane</keyword>
<keyword evidence="6 12" id="KW-1133">Transmembrane helix</keyword>
<reference evidence="15" key="1">
    <citation type="submission" date="2025-08" db="UniProtKB">
        <authorList>
            <consortium name="RefSeq"/>
        </authorList>
    </citation>
    <scope>IDENTIFICATION</scope>
</reference>
<dbReference type="PROSITE" id="PS00237">
    <property type="entry name" value="G_PROTEIN_RECEP_F1_1"/>
    <property type="match status" value="1"/>
</dbReference>